<dbReference type="PROSITE" id="PS51843">
    <property type="entry name" value="NR_LBD"/>
    <property type="match status" value="1"/>
</dbReference>
<comment type="subcellular location">
    <subcellularLocation>
        <location evidence="1">Nucleus</location>
    </subcellularLocation>
</comment>
<dbReference type="Proteomes" id="UP000289886">
    <property type="component" value="Unassembled WGS sequence"/>
</dbReference>
<dbReference type="PRINTS" id="PR00398">
    <property type="entry name" value="STRDHORMONER"/>
</dbReference>
<comment type="caution">
    <text evidence="11">The sequence shown here is derived from an EMBL/GenBank/DDBJ whole genome shotgun (WGS) entry which is preliminary data.</text>
</comment>
<protein>
    <submittedName>
        <fullName evidence="11">Nuclear receptor ROR-alpha</fullName>
    </submittedName>
</protein>
<keyword evidence="5" id="KW-0805">Transcription regulation</keyword>
<evidence type="ECO:0000256" key="7">
    <source>
        <dbReference type="ARBA" id="ARBA00023163"/>
    </source>
</evidence>
<evidence type="ECO:0000256" key="8">
    <source>
        <dbReference type="ARBA" id="ARBA00023170"/>
    </source>
</evidence>
<dbReference type="GO" id="GO:0008270">
    <property type="term" value="F:zinc ion binding"/>
    <property type="evidence" value="ECO:0007669"/>
    <property type="project" value="UniProtKB-KW"/>
</dbReference>
<evidence type="ECO:0000313" key="11">
    <source>
        <dbReference type="EMBL" id="RXM93208.1"/>
    </source>
</evidence>
<dbReference type="PANTHER" id="PTHR45805">
    <property type="entry name" value="NUCLEAR HORMONE RECEPTOR HR3-RELATED"/>
    <property type="match status" value="1"/>
</dbReference>
<keyword evidence="12" id="KW-1185">Reference proteome</keyword>
<evidence type="ECO:0000256" key="3">
    <source>
        <dbReference type="ARBA" id="ARBA00022771"/>
    </source>
</evidence>
<dbReference type="InterPro" id="IPR001723">
    <property type="entry name" value="Nuclear_hrmn_rcpt"/>
</dbReference>
<dbReference type="AlphaFoldDB" id="A0A444UYG7"/>
<evidence type="ECO:0000256" key="1">
    <source>
        <dbReference type="ARBA" id="ARBA00004123"/>
    </source>
</evidence>
<gene>
    <name evidence="11" type="ORF">EOD39_19328</name>
</gene>
<dbReference type="InterPro" id="IPR000536">
    <property type="entry name" value="Nucl_hrmn_rcpt_lig-bd"/>
</dbReference>
<evidence type="ECO:0000256" key="6">
    <source>
        <dbReference type="ARBA" id="ARBA00023125"/>
    </source>
</evidence>
<evidence type="ECO:0000313" key="12">
    <source>
        <dbReference type="Proteomes" id="UP000289886"/>
    </source>
</evidence>
<keyword evidence="6" id="KW-0238">DNA-binding</keyword>
<keyword evidence="2" id="KW-0479">Metal-binding</keyword>
<evidence type="ECO:0000256" key="9">
    <source>
        <dbReference type="ARBA" id="ARBA00023242"/>
    </source>
</evidence>
<keyword evidence="3" id="KW-0863">Zinc-finger</keyword>
<dbReference type="GO" id="GO:0005634">
    <property type="term" value="C:nucleus"/>
    <property type="evidence" value="ECO:0007669"/>
    <property type="project" value="UniProtKB-SubCell"/>
</dbReference>
<keyword evidence="7" id="KW-0804">Transcription</keyword>
<proteinExistence type="predicted"/>
<dbReference type="Gene3D" id="1.10.565.10">
    <property type="entry name" value="Retinoid X Receptor"/>
    <property type="match status" value="2"/>
</dbReference>
<dbReference type="Pfam" id="PF00104">
    <property type="entry name" value="Hormone_recep"/>
    <property type="match status" value="2"/>
</dbReference>
<reference evidence="11 12" key="1">
    <citation type="submission" date="2019-01" db="EMBL/GenBank/DDBJ databases">
        <title>Draft Genome and Complete Hox-Cluster Characterization of the Sterlet Sturgeon (Acipenser ruthenus).</title>
        <authorList>
            <person name="Wei Q."/>
        </authorList>
    </citation>
    <scope>NUCLEOTIDE SEQUENCE [LARGE SCALE GENOMIC DNA]</scope>
    <source>
        <strain evidence="11">WHYD16114868_AA</strain>
        <tissue evidence="11">Blood</tissue>
    </source>
</reference>
<dbReference type="InterPro" id="IPR035500">
    <property type="entry name" value="NHR-like_dom_sf"/>
</dbReference>
<keyword evidence="4" id="KW-0862">Zinc</keyword>
<feature type="domain" description="NR LBD" evidence="10">
    <location>
        <begin position="1"/>
        <end position="177"/>
    </location>
</feature>
<keyword evidence="9" id="KW-0539">Nucleus</keyword>
<dbReference type="GO" id="GO:0004879">
    <property type="term" value="F:nuclear receptor activity"/>
    <property type="evidence" value="ECO:0007669"/>
    <property type="project" value="TreeGrafter"/>
</dbReference>
<sequence length="190" mass="22089">MTWQTFLKEEMENYQSKPREVMWQLCAIKITEAIQYVVEFAKRIDGFMELCQNDQIVLLKAGCDDLISSVFEFGKNLCSLHLSEDEIALFSAFVLMSADRSWLQEKIKVEKLQQKIQLALQHVLQKNHREDGILTKLICKVSTLRALCSRHTEKLTAFKAIYPDIVRAHFPPLYKELFSSEFEQPMPIDG</sequence>
<accession>A0A444UYG7</accession>
<dbReference type="SUPFAM" id="SSF48508">
    <property type="entry name" value="Nuclear receptor ligand-binding domain"/>
    <property type="match status" value="1"/>
</dbReference>
<dbReference type="PANTHER" id="PTHR45805:SF3">
    <property type="entry name" value="NUCLEAR RECEPTOR ROR-ALPHA"/>
    <property type="match status" value="1"/>
</dbReference>
<organism evidence="11 12">
    <name type="scientific">Acipenser ruthenus</name>
    <name type="common">Sterlet sturgeon</name>
    <dbReference type="NCBI Taxonomy" id="7906"/>
    <lineage>
        <taxon>Eukaryota</taxon>
        <taxon>Metazoa</taxon>
        <taxon>Chordata</taxon>
        <taxon>Craniata</taxon>
        <taxon>Vertebrata</taxon>
        <taxon>Euteleostomi</taxon>
        <taxon>Actinopterygii</taxon>
        <taxon>Chondrostei</taxon>
        <taxon>Acipenseriformes</taxon>
        <taxon>Acipenseridae</taxon>
        <taxon>Acipenser</taxon>
    </lineage>
</organism>
<evidence type="ECO:0000256" key="2">
    <source>
        <dbReference type="ARBA" id="ARBA00022723"/>
    </source>
</evidence>
<dbReference type="SMART" id="SM00430">
    <property type="entry name" value="HOLI"/>
    <property type="match status" value="1"/>
</dbReference>
<evidence type="ECO:0000256" key="5">
    <source>
        <dbReference type="ARBA" id="ARBA00023015"/>
    </source>
</evidence>
<name>A0A444UYG7_ACIRT</name>
<evidence type="ECO:0000259" key="10">
    <source>
        <dbReference type="PROSITE" id="PS51843"/>
    </source>
</evidence>
<evidence type="ECO:0000256" key="4">
    <source>
        <dbReference type="ARBA" id="ARBA00022833"/>
    </source>
</evidence>
<keyword evidence="8 11" id="KW-0675">Receptor</keyword>
<dbReference type="EMBL" id="SCEB01005000">
    <property type="protein sequence ID" value="RXM93208.1"/>
    <property type="molecule type" value="Genomic_DNA"/>
</dbReference>
<dbReference type="GO" id="GO:0000978">
    <property type="term" value="F:RNA polymerase II cis-regulatory region sequence-specific DNA binding"/>
    <property type="evidence" value="ECO:0007669"/>
    <property type="project" value="TreeGrafter"/>
</dbReference>